<feature type="transmembrane region" description="Helical" evidence="1">
    <location>
        <begin position="70"/>
        <end position="89"/>
    </location>
</feature>
<sequence>MSLCIIVLVTSAQTWVRYRTADFAEVEASLWEVPGVGVRAVGDAGICALWMLALTVALMLFTAFVPRRPAVAATCLAATLSALYSMWLHQAVTRAHDDLVGTVAWVAPGWGAVVSFGEMCVLVAGLGVLTAADAARRAPGRHR</sequence>
<keyword evidence="3" id="KW-1185">Reference proteome</keyword>
<keyword evidence="1" id="KW-1133">Transmembrane helix</keyword>
<keyword evidence="1" id="KW-0812">Transmembrane</keyword>
<feature type="transmembrane region" description="Helical" evidence="1">
    <location>
        <begin position="109"/>
        <end position="132"/>
    </location>
</feature>
<accession>A0A367FHE2</accession>
<keyword evidence="1" id="KW-0472">Membrane</keyword>
<evidence type="ECO:0000256" key="1">
    <source>
        <dbReference type="SAM" id="Phobius"/>
    </source>
</evidence>
<name>A0A367FHE2_9ACTN</name>
<comment type="caution">
    <text evidence="2">The sequence shown here is derived from an EMBL/GenBank/DDBJ whole genome shotgun (WGS) entry which is preliminary data.</text>
</comment>
<reference evidence="2 3" key="1">
    <citation type="submission" date="2018-06" db="EMBL/GenBank/DDBJ databases">
        <title>Sphaerisporangium craniellae sp. nov., isolated from a marine sponge in the South China Sea.</title>
        <authorList>
            <person name="Li L."/>
        </authorList>
    </citation>
    <scope>NUCLEOTIDE SEQUENCE [LARGE SCALE GENOMIC DNA]</scope>
    <source>
        <strain evidence="2 3">CCTCC AA 208026</strain>
    </source>
</reference>
<protein>
    <submittedName>
        <fullName evidence="2">Uncharacterized protein</fullName>
    </submittedName>
</protein>
<dbReference type="EMBL" id="QOIL01000011">
    <property type="protein sequence ID" value="RCG29339.1"/>
    <property type="molecule type" value="Genomic_DNA"/>
</dbReference>
<gene>
    <name evidence="2" type="ORF">DQ384_19935</name>
</gene>
<organism evidence="2 3">
    <name type="scientific">Sphaerisporangium album</name>
    <dbReference type="NCBI Taxonomy" id="509200"/>
    <lineage>
        <taxon>Bacteria</taxon>
        <taxon>Bacillati</taxon>
        <taxon>Actinomycetota</taxon>
        <taxon>Actinomycetes</taxon>
        <taxon>Streptosporangiales</taxon>
        <taxon>Streptosporangiaceae</taxon>
        <taxon>Sphaerisporangium</taxon>
    </lineage>
</organism>
<evidence type="ECO:0000313" key="3">
    <source>
        <dbReference type="Proteomes" id="UP000253094"/>
    </source>
</evidence>
<proteinExistence type="predicted"/>
<dbReference type="AlphaFoldDB" id="A0A367FHE2"/>
<evidence type="ECO:0000313" key="2">
    <source>
        <dbReference type="EMBL" id="RCG29339.1"/>
    </source>
</evidence>
<dbReference type="RefSeq" id="WP_114030375.1">
    <property type="nucleotide sequence ID" value="NZ_QOIL01000011.1"/>
</dbReference>
<dbReference type="Proteomes" id="UP000253094">
    <property type="component" value="Unassembled WGS sequence"/>
</dbReference>
<feature type="transmembrane region" description="Helical" evidence="1">
    <location>
        <begin position="38"/>
        <end position="63"/>
    </location>
</feature>